<feature type="region of interest" description="Disordered" evidence="1">
    <location>
        <begin position="1"/>
        <end position="28"/>
    </location>
</feature>
<evidence type="ECO:0000313" key="2">
    <source>
        <dbReference type="EMBL" id="KAF2258419.1"/>
    </source>
</evidence>
<sequence length="538" mass="60757">MHSQRPAPPSLKRSVSGESQSSYASQATTVSRSSSKLLFGEIPLTPATTVDGRLTRQNSSICSLVLSSNPTFLRFWENETCREALLAQVEQEDLPNLRLVCHDFSARAAPYLFEYLTVTFKPSTFSKPARLEALSRIGRHVKTFTFHMPHGPETFLPPIIDPLTGSEKQFLYEPQLLTPLNIPGQEKQPKYGSQELDDLLIRQYPPLFHAATNVPAFVSAISEMVNMTHLKISCPGFDKAARYRRNAVDYALISLRIAIERAPLFSLSTLSLLPIHSGGLLYLHPMFGFGSTPSSSKRWAQIRRLNICMESIPFTSPSPRVRAQSLEHLRILHAYLRTLSHGLTRLFFRWKGDRGPSPLSLDKEPCMLPIEETMLHPSQRGQVRGPRPLKFARLRYMELENAVMDSSQIADFISKHRRTLVEFSFEDVKLRQGNWDDALEPLTRIAGNAAWKERAEEVMDVPIVLSPCDAEPRIMGPLLDEMNGSVDEVREKKGTLSRWLSKGGQCPQAKKSAKESFWAGSGEHMRRFLRGSIFPSWK</sequence>
<comment type="caution">
    <text evidence="2">The sequence shown here is derived from an EMBL/GenBank/DDBJ whole genome shotgun (WGS) entry which is preliminary data.</text>
</comment>
<dbReference type="AlphaFoldDB" id="A0A9P4N160"/>
<accession>A0A9P4N160</accession>
<evidence type="ECO:0000256" key="1">
    <source>
        <dbReference type="SAM" id="MobiDB-lite"/>
    </source>
</evidence>
<keyword evidence="3" id="KW-1185">Reference proteome</keyword>
<protein>
    <submittedName>
        <fullName evidence="2">Uncharacterized protein</fullName>
    </submittedName>
</protein>
<dbReference type="Proteomes" id="UP000800093">
    <property type="component" value="Unassembled WGS sequence"/>
</dbReference>
<evidence type="ECO:0000313" key="3">
    <source>
        <dbReference type="Proteomes" id="UP000800093"/>
    </source>
</evidence>
<dbReference type="OrthoDB" id="5327538at2759"/>
<gene>
    <name evidence="2" type="ORF">CC78DRAFT_537791</name>
</gene>
<reference evidence="3" key="1">
    <citation type="journal article" date="2020" name="Stud. Mycol.">
        <title>101 Dothideomycetes genomes: A test case for predicting lifestyles and emergence of pathogens.</title>
        <authorList>
            <person name="Haridas S."/>
            <person name="Albert R."/>
            <person name="Binder M."/>
            <person name="Bloem J."/>
            <person name="LaButti K."/>
            <person name="Salamov A."/>
            <person name="Andreopoulos B."/>
            <person name="Baker S."/>
            <person name="Barry K."/>
            <person name="Bills G."/>
            <person name="Bluhm B."/>
            <person name="Cannon C."/>
            <person name="Castanera R."/>
            <person name="Culley D."/>
            <person name="Daum C."/>
            <person name="Ezra D."/>
            <person name="Gonzalez J."/>
            <person name="Henrissat B."/>
            <person name="Kuo A."/>
            <person name="Liang C."/>
            <person name="Lipzen A."/>
            <person name="Lutzoni F."/>
            <person name="Magnuson J."/>
            <person name="Mondo S."/>
            <person name="Nolan M."/>
            <person name="Ohm R."/>
            <person name="Pangilinan J."/>
            <person name="Park H.-J."/>
            <person name="Ramirez L."/>
            <person name="Alfaro M."/>
            <person name="Sun H."/>
            <person name="Tritt A."/>
            <person name="Yoshinaga Y."/>
            <person name="Zwiers L.-H."/>
            <person name="Turgeon B."/>
            <person name="Goodwin S."/>
            <person name="Spatafora J."/>
            <person name="Crous P."/>
            <person name="Grigoriev I."/>
        </authorList>
    </citation>
    <scope>NUCLEOTIDE SEQUENCE [LARGE SCALE GENOMIC DNA]</scope>
    <source>
        <strain evidence="3">CBS 304.66</strain>
    </source>
</reference>
<organism evidence="2 3">
    <name type="scientific">Lojkania enalia</name>
    <dbReference type="NCBI Taxonomy" id="147567"/>
    <lineage>
        <taxon>Eukaryota</taxon>
        <taxon>Fungi</taxon>
        <taxon>Dikarya</taxon>
        <taxon>Ascomycota</taxon>
        <taxon>Pezizomycotina</taxon>
        <taxon>Dothideomycetes</taxon>
        <taxon>Pleosporomycetidae</taxon>
        <taxon>Pleosporales</taxon>
        <taxon>Pleosporales incertae sedis</taxon>
        <taxon>Lojkania</taxon>
    </lineage>
</organism>
<proteinExistence type="predicted"/>
<name>A0A9P4N160_9PLEO</name>
<feature type="compositionally biased region" description="Polar residues" evidence="1">
    <location>
        <begin position="16"/>
        <end position="28"/>
    </location>
</feature>
<dbReference type="EMBL" id="ML986765">
    <property type="protein sequence ID" value="KAF2258419.1"/>
    <property type="molecule type" value="Genomic_DNA"/>
</dbReference>